<evidence type="ECO:0000313" key="3">
    <source>
        <dbReference type="EMBL" id="PIV43753.1"/>
    </source>
</evidence>
<dbReference type="InterPro" id="IPR052514">
    <property type="entry name" value="SAM-dependent_MTase"/>
</dbReference>
<dbReference type="PANTHER" id="PTHR34203">
    <property type="entry name" value="METHYLTRANSFERASE, FKBM FAMILY PROTEIN"/>
    <property type="match status" value="1"/>
</dbReference>
<dbReference type="AlphaFoldDB" id="A0A2M7D8V6"/>
<dbReference type="EMBL" id="PEUA01000003">
    <property type="protein sequence ID" value="PIV43753.1"/>
    <property type="molecule type" value="Genomic_DNA"/>
</dbReference>
<dbReference type="InterPro" id="IPR006342">
    <property type="entry name" value="FkbM_mtfrase"/>
</dbReference>
<evidence type="ECO:0008006" key="5">
    <source>
        <dbReference type="Google" id="ProtNLM"/>
    </source>
</evidence>
<evidence type="ECO:0000313" key="4">
    <source>
        <dbReference type="Proteomes" id="UP000230304"/>
    </source>
</evidence>
<dbReference type="InterPro" id="IPR013216">
    <property type="entry name" value="Methyltransf_11"/>
</dbReference>
<dbReference type="Pfam" id="PF05050">
    <property type="entry name" value="Methyltransf_21"/>
    <property type="match status" value="1"/>
</dbReference>
<reference evidence="4" key="1">
    <citation type="submission" date="2017-09" db="EMBL/GenBank/DDBJ databases">
        <title>Depth-based differentiation of microbial function through sediment-hosted aquifers and enrichment of novel symbionts in the deep terrestrial subsurface.</title>
        <authorList>
            <person name="Probst A.J."/>
            <person name="Ladd B."/>
            <person name="Jarett J.K."/>
            <person name="Geller-Mcgrath D.E."/>
            <person name="Sieber C.M.K."/>
            <person name="Emerson J.B."/>
            <person name="Anantharaman K."/>
            <person name="Thomas B.C."/>
            <person name="Malmstrom R."/>
            <person name="Stieglmeier M."/>
            <person name="Klingl A."/>
            <person name="Woyke T."/>
            <person name="Ryan C.M."/>
            <person name="Banfield J.F."/>
        </authorList>
    </citation>
    <scope>NUCLEOTIDE SEQUENCE [LARGE SCALE GENOMIC DNA]</scope>
</reference>
<accession>A0A2M7D8V6</accession>
<dbReference type="InterPro" id="IPR029063">
    <property type="entry name" value="SAM-dependent_MTases_sf"/>
</dbReference>
<dbReference type="PANTHER" id="PTHR34203:SF15">
    <property type="entry name" value="SLL1173 PROTEIN"/>
    <property type="match status" value="1"/>
</dbReference>
<evidence type="ECO:0000259" key="1">
    <source>
        <dbReference type="Pfam" id="PF05050"/>
    </source>
</evidence>
<sequence length="504" mass="59319">MMKLTKLAWDKAFKKEGKIFTKPQKDMARIVKFFKKQGVKILLDLGCGSGRHLVYLAKQDFDVYGIDIAKHGIKIAKDWLKEEGLRANLKIGDIYKKLPYKDNFFDAIISIRTLHHGKIEDIRRLIKEMERTLKPGGLIFITVRKEVAKKYIPREKLFGIKFIAPRTYIILGGSDKEMPHYRFNKEILRKEFKNFKIIDLWIEPESYYCLIGRFKKSFLNNLDNGKKIVDFTWLKNQAEDESNRKFISKLKNWYNNAHKGKYGKSKRLFSVKLGDYKIWLRRCSAHSSLDMYTDIFKYDRHFLLPEFSGKDAKIVIDGGACEGHYSLKIKQNNPSCKIIALEPNPLPYEILKKNVESNHLNNIIVVNKALDKEAGRIPFEFVEQVSSIGGKNMQIIKRHWLKKSLIKKTQVETTTLGELFRDYNLDSIDILKLDIQGMEMEVFKSSKNLLKRIHKIVIEWHTPKLRREIIKFFKKYRFNLVFEDKKSLGDLYFINKSFCLNKHE</sequence>
<dbReference type="SUPFAM" id="SSF53335">
    <property type="entry name" value="S-adenosyl-L-methionine-dependent methyltransferases"/>
    <property type="match status" value="2"/>
</dbReference>
<comment type="caution">
    <text evidence="3">The sequence shown here is derived from an EMBL/GenBank/DDBJ whole genome shotgun (WGS) entry which is preliminary data.</text>
</comment>
<feature type="domain" description="Methyltransferase FkbM" evidence="1">
    <location>
        <begin position="317"/>
        <end position="478"/>
    </location>
</feature>
<dbReference type="CDD" id="cd02440">
    <property type="entry name" value="AdoMet_MTases"/>
    <property type="match status" value="1"/>
</dbReference>
<dbReference type="Pfam" id="PF08241">
    <property type="entry name" value="Methyltransf_11"/>
    <property type="match status" value="1"/>
</dbReference>
<dbReference type="Proteomes" id="UP000230304">
    <property type="component" value="Unassembled WGS sequence"/>
</dbReference>
<gene>
    <name evidence="3" type="ORF">COS26_00095</name>
</gene>
<name>A0A2M7D8V6_9BACT</name>
<proteinExistence type="predicted"/>
<feature type="domain" description="Methyltransferase type 11" evidence="2">
    <location>
        <begin position="43"/>
        <end position="141"/>
    </location>
</feature>
<dbReference type="Gene3D" id="3.40.50.150">
    <property type="entry name" value="Vaccinia Virus protein VP39"/>
    <property type="match status" value="2"/>
</dbReference>
<evidence type="ECO:0000259" key="2">
    <source>
        <dbReference type="Pfam" id="PF08241"/>
    </source>
</evidence>
<dbReference type="GO" id="GO:0008757">
    <property type="term" value="F:S-adenosylmethionine-dependent methyltransferase activity"/>
    <property type="evidence" value="ECO:0007669"/>
    <property type="project" value="InterPro"/>
</dbReference>
<organism evidence="3 4">
    <name type="scientific">Candidatus Nealsonbacteria bacterium CG02_land_8_20_14_3_00_40_11</name>
    <dbReference type="NCBI Taxonomy" id="1974700"/>
    <lineage>
        <taxon>Bacteria</taxon>
        <taxon>Candidatus Nealsoniibacteriota</taxon>
    </lineage>
</organism>
<dbReference type="NCBIfam" id="TIGR01444">
    <property type="entry name" value="fkbM_fam"/>
    <property type="match status" value="1"/>
</dbReference>
<protein>
    <recommendedName>
        <fullName evidence="5">Methyltransferase FkbM domain-containing protein</fullName>
    </recommendedName>
</protein>